<name>B8HTN8_CYAP4</name>
<evidence type="ECO:0000256" key="2">
    <source>
        <dbReference type="ARBA" id="ARBA00022676"/>
    </source>
</evidence>
<sequence>MKILLLSRYDRLGASSRYRSYQYLPYLQQQGFDITVAPLLNDNYIQQLHSGRRTGRVNLGQAYLNRIHFLLRARSYDLLWIEKEALPWIPAAVEVSLLKAGTPFILDYDDAVFHWYDQHRSPLVRWLLGRKIDRLMSHAALVTVGNDYLAQRARQAGAAQVEIIPTVIDLDRYPLAPVPPNSMFTIGWIGSPTTTRFLKEAFPAIQQFCQNHRARLVAIGASPFELPGVPVEIQPWSEETEVAGIQQFDVGIMPLPDTPRAKGKCGLKLIQYMACSRPILGSPVGLNAEIIRHGINGFQSDTMEAWIDALKTLWQNPQMGLAMGQAGRDMVEKHYSLQITAPRLASLLNDVATQG</sequence>
<dbReference type="Pfam" id="PF13692">
    <property type="entry name" value="Glyco_trans_1_4"/>
    <property type="match status" value="1"/>
</dbReference>
<dbReference type="CAZy" id="GT4">
    <property type="family name" value="Glycosyltransferase Family 4"/>
</dbReference>
<dbReference type="HOGENOM" id="CLU_062433_0_0_3"/>
<keyword evidence="2" id="KW-0328">Glycosyltransferase</keyword>
<dbReference type="CDD" id="cd03801">
    <property type="entry name" value="GT4_PimA-like"/>
    <property type="match status" value="1"/>
</dbReference>
<accession>B8HTN8</accession>
<evidence type="ECO:0000256" key="1">
    <source>
        <dbReference type="ARBA" id="ARBA00009481"/>
    </source>
</evidence>
<dbReference type="GO" id="GO:0016757">
    <property type="term" value="F:glycosyltransferase activity"/>
    <property type="evidence" value="ECO:0007669"/>
    <property type="project" value="UniProtKB-KW"/>
</dbReference>
<evidence type="ECO:0000313" key="4">
    <source>
        <dbReference type="EMBL" id="ACL46119.1"/>
    </source>
</evidence>
<gene>
    <name evidence="4" type="ordered locus">Cyan7425_3800</name>
</gene>
<dbReference type="Gene3D" id="3.40.50.2000">
    <property type="entry name" value="Glycogen Phosphorylase B"/>
    <property type="match status" value="2"/>
</dbReference>
<evidence type="ECO:0000256" key="3">
    <source>
        <dbReference type="ARBA" id="ARBA00022679"/>
    </source>
</evidence>
<dbReference type="PANTHER" id="PTHR12526:SF640">
    <property type="entry name" value="COLANIC ACID BIOSYNTHESIS GLYCOSYLTRANSFERASE WCAL-RELATED"/>
    <property type="match status" value="1"/>
</dbReference>
<comment type="similarity">
    <text evidence="1">Belongs to the glycosyltransferase group 1 family. Glycosyltransferase 4 subfamily.</text>
</comment>
<dbReference type="OrthoDB" id="9816564at2"/>
<dbReference type="STRING" id="395961.Cyan7425_3800"/>
<dbReference type="PANTHER" id="PTHR12526">
    <property type="entry name" value="GLYCOSYLTRANSFERASE"/>
    <property type="match status" value="1"/>
</dbReference>
<reference evidence="4" key="1">
    <citation type="submission" date="2009-01" db="EMBL/GenBank/DDBJ databases">
        <title>Complete sequence of chromosome Cyanothece sp. PCC 7425.</title>
        <authorList>
            <consortium name="US DOE Joint Genome Institute"/>
            <person name="Lucas S."/>
            <person name="Copeland A."/>
            <person name="Lapidus A."/>
            <person name="Glavina del Rio T."/>
            <person name="Dalin E."/>
            <person name="Tice H."/>
            <person name="Bruce D."/>
            <person name="Goodwin L."/>
            <person name="Pitluck S."/>
            <person name="Sims D."/>
            <person name="Meineke L."/>
            <person name="Brettin T."/>
            <person name="Detter J.C."/>
            <person name="Han C."/>
            <person name="Larimer F."/>
            <person name="Land M."/>
            <person name="Hauser L."/>
            <person name="Kyrpides N."/>
            <person name="Ovchinnikova G."/>
            <person name="Liberton M."/>
            <person name="Stoeckel J."/>
            <person name="Banerjee A."/>
            <person name="Singh A."/>
            <person name="Page L."/>
            <person name="Sato H."/>
            <person name="Zhao L."/>
            <person name="Sherman L."/>
            <person name="Pakrasi H."/>
            <person name="Richardson P."/>
        </authorList>
    </citation>
    <scope>NUCLEOTIDE SEQUENCE</scope>
    <source>
        <strain evidence="4">PCC 7425</strain>
    </source>
</reference>
<dbReference type="eggNOG" id="COG0438">
    <property type="taxonomic scope" value="Bacteria"/>
</dbReference>
<dbReference type="EMBL" id="CP001344">
    <property type="protein sequence ID" value="ACL46119.1"/>
    <property type="molecule type" value="Genomic_DNA"/>
</dbReference>
<dbReference type="KEGG" id="cyn:Cyan7425_3800"/>
<protein>
    <submittedName>
        <fullName evidence="4">Putative glycosyl transferase</fullName>
    </submittedName>
</protein>
<proteinExistence type="inferred from homology"/>
<dbReference type="SUPFAM" id="SSF53756">
    <property type="entry name" value="UDP-Glycosyltransferase/glycogen phosphorylase"/>
    <property type="match status" value="1"/>
</dbReference>
<keyword evidence="3 4" id="KW-0808">Transferase</keyword>
<organism evidence="4">
    <name type="scientific">Cyanothece sp. (strain PCC 7425 / ATCC 29141)</name>
    <dbReference type="NCBI Taxonomy" id="395961"/>
    <lineage>
        <taxon>Bacteria</taxon>
        <taxon>Bacillati</taxon>
        <taxon>Cyanobacteriota</taxon>
        <taxon>Cyanophyceae</taxon>
        <taxon>Gomontiellales</taxon>
        <taxon>Cyanothecaceae</taxon>
        <taxon>Cyanothece</taxon>
    </lineage>
</organism>
<dbReference type="AlphaFoldDB" id="B8HTN8"/>